<evidence type="ECO:0000259" key="1">
    <source>
        <dbReference type="Pfam" id="PF21884"/>
    </source>
</evidence>
<feature type="domain" description="Zuotin-like zuotin homology" evidence="1">
    <location>
        <begin position="6"/>
        <end position="57"/>
    </location>
</feature>
<dbReference type="GeneID" id="25918628"/>
<feature type="non-terminal residue" evidence="2">
    <location>
        <position position="57"/>
    </location>
</feature>
<protein>
    <recommendedName>
        <fullName evidence="1">Zuotin-like zuotin homology domain-containing protein</fullName>
    </recommendedName>
</protein>
<dbReference type="OrthoDB" id="5894at2759"/>
<dbReference type="InterPro" id="IPR054076">
    <property type="entry name" value="ZUO1-like_ZHD"/>
</dbReference>
<name>A0A0L0EY52_9EUKA</name>
<gene>
    <name evidence="2" type="ORF">SARC_18124</name>
</gene>
<dbReference type="AlphaFoldDB" id="A0A0L0EY52"/>
<keyword evidence="3" id="KW-1185">Reference proteome</keyword>
<dbReference type="EMBL" id="KQ255518">
    <property type="protein sequence ID" value="KNC69366.1"/>
    <property type="molecule type" value="Genomic_DNA"/>
</dbReference>
<dbReference type="Pfam" id="PF21884">
    <property type="entry name" value="ZUO1-like_ZHD"/>
    <property type="match status" value="1"/>
</dbReference>
<proteinExistence type="predicted"/>
<evidence type="ECO:0000313" key="3">
    <source>
        <dbReference type="Proteomes" id="UP000054560"/>
    </source>
</evidence>
<organism evidence="2 3">
    <name type="scientific">Sphaeroforma arctica JP610</name>
    <dbReference type="NCBI Taxonomy" id="667725"/>
    <lineage>
        <taxon>Eukaryota</taxon>
        <taxon>Ichthyosporea</taxon>
        <taxon>Ichthyophonida</taxon>
        <taxon>Sphaeroforma</taxon>
    </lineage>
</organism>
<sequence length="57" mass="6865">MDLYYPTFGLSNADYRSTVKEFYAFWDNYFSTKTFGYADDINPMDAPNRYVRRLVEK</sequence>
<dbReference type="Proteomes" id="UP000054560">
    <property type="component" value="Unassembled WGS sequence"/>
</dbReference>
<evidence type="ECO:0000313" key="2">
    <source>
        <dbReference type="EMBL" id="KNC69366.1"/>
    </source>
</evidence>
<dbReference type="RefSeq" id="XP_014143268.1">
    <property type="nucleotide sequence ID" value="XM_014287793.1"/>
</dbReference>
<accession>A0A0L0EY52</accession>
<reference evidence="2 3" key="1">
    <citation type="submission" date="2011-02" db="EMBL/GenBank/DDBJ databases">
        <title>The Genome Sequence of Sphaeroforma arctica JP610.</title>
        <authorList>
            <consortium name="The Broad Institute Genome Sequencing Platform"/>
            <person name="Russ C."/>
            <person name="Cuomo C."/>
            <person name="Young S.K."/>
            <person name="Zeng Q."/>
            <person name="Gargeya S."/>
            <person name="Alvarado L."/>
            <person name="Berlin A."/>
            <person name="Chapman S.B."/>
            <person name="Chen Z."/>
            <person name="Freedman E."/>
            <person name="Gellesch M."/>
            <person name="Goldberg J."/>
            <person name="Griggs A."/>
            <person name="Gujja S."/>
            <person name="Heilman E."/>
            <person name="Heiman D."/>
            <person name="Howarth C."/>
            <person name="Mehta T."/>
            <person name="Neiman D."/>
            <person name="Pearson M."/>
            <person name="Roberts A."/>
            <person name="Saif S."/>
            <person name="Shea T."/>
            <person name="Shenoy N."/>
            <person name="Sisk P."/>
            <person name="Stolte C."/>
            <person name="Sykes S."/>
            <person name="White J."/>
            <person name="Yandava C."/>
            <person name="Burger G."/>
            <person name="Gray M.W."/>
            <person name="Holland P.W.H."/>
            <person name="King N."/>
            <person name="Lang F.B.F."/>
            <person name="Roger A.J."/>
            <person name="Ruiz-Trillo I."/>
            <person name="Haas B."/>
            <person name="Nusbaum C."/>
            <person name="Birren B."/>
        </authorList>
    </citation>
    <scope>NUCLEOTIDE SEQUENCE [LARGE SCALE GENOMIC DNA]</scope>
    <source>
        <strain evidence="2 3">JP610</strain>
    </source>
</reference>